<name>A0A813LJ65_POLGL</name>
<sequence length="315" mass="33413">MVPSFDCEVPQQGGRGCASKARNCEAQLAKLGKFAGLHCQHHHHLLVSHWYLWGNEHELESKKYQTVVTPAGWAFSIWGPIFIWEGVFAVAQMLPKHRSSPVAQLVTPWWSAACAFQVAWSAVFGAEFLLAACVCMLGILGSLLGLLLTADRARAPLSLSEYWLLRAPFSLHAGWVIAASAVNASVLADSWMCSAGTLLALAIVSLAVILAVVVLFVVASPKPDAIISFVAAWALGAIHAELGSATHLLDPSRFNFFAWDEVSLAGLRGAALVLSLASLGLGLLAAGLRTCSSQDRKPPAAATAVEENPSTPLAA</sequence>
<dbReference type="Proteomes" id="UP000626109">
    <property type="component" value="Unassembled WGS sequence"/>
</dbReference>
<dbReference type="EMBL" id="CAJNNW010035075">
    <property type="protein sequence ID" value="CAE8725458.1"/>
    <property type="molecule type" value="Genomic_DNA"/>
</dbReference>
<feature type="transmembrane region" description="Helical" evidence="1">
    <location>
        <begin position="269"/>
        <end position="288"/>
    </location>
</feature>
<keyword evidence="1" id="KW-0472">Membrane</keyword>
<evidence type="ECO:0000313" key="2">
    <source>
        <dbReference type="EMBL" id="CAE8725458.1"/>
    </source>
</evidence>
<keyword evidence="1" id="KW-1133">Transmembrane helix</keyword>
<keyword evidence="1" id="KW-0812">Transmembrane</keyword>
<feature type="transmembrane region" description="Helical" evidence="1">
    <location>
        <begin position="198"/>
        <end position="219"/>
    </location>
</feature>
<reference evidence="2" key="1">
    <citation type="submission" date="2021-02" db="EMBL/GenBank/DDBJ databases">
        <authorList>
            <person name="Dougan E. K."/>
            <person name="Rhodes N."/>
            <person name="Thang M."/>
            <person name="Chan C."/>
        </authorList>
    </citation>
    <scope>NUCLEOTIDE SEQUENCE</scope>
</reference>
<proteinExistence type="predicted"/>
<feature type="transmembrane region" description="Helical" evidence="1">
    <location>
        <begin position="162"/>
        <end position="186"/>
    </location>
</feature>
<feature type="transmembrane region" description="Helical" evidence="1">
    <location>
        <begin position="102"/>
        <end position="122"/>
    </location>
</feature>
<dbReference type="PANTHER" id="PTHR33802:SF1">
    <property type="entry name" value="XK-RELATED PROTEIN"/>
    <property type="match status" value="1"/>
</dbReference>
<feature type="transmembrane region" description="Helical" evidence="1">
    <location>
        <begin position="71"/>
        <end position="90"/>
    </location>
</feature>
<feature type="transmembrane region" description="Helical" evidence="1">
    <location>
        <begin position="226"/>
        <end position="249"/>
    </location>
</feature>
<protein>
    <recommendedName>
        <fullName evidence="4">Transmembrane protein</fullName>
    </recommendedName>
</protein>
<evidence type="ECO:0000256" key="1">
    <source>
        <dbReference type="SAM" id="Phobius"/>
    </source>
</evidence>
<feature type="transmembrane region" description="Helical" evidence="1">
    <location>
        <begin position="128"/>
        <end position="150"/>
    </location>
</feature>
<gene>
    <name evidence="2" type="ORF">PGLA2088_LOCUS44129</name>
</gene>
<dbReference type="PANTHER" id="PTHR33802">
    <property type="entry name" value="SI:CH211-161H7.5-RELATED"/>
    <property type="match status" value="1"/>
</dbReference>
<accession>A0A813LJ65</accession>
<evidence type="ECO:0000313" key="3">
    <source>
        <dbReference type="Proteomes" id="UP000626109"/>
    </source>
</evidence>
<dbReference type="AlphaFoldDB" id="A0A813LJ65"/>
<organism evidence="2 3">
    <name type="scientific">Polarella glacialis</name>
    <name type="common">Dinoflagellate</name>
    <dbReference type="NCBI Taxonomy" id="89957"/>
    <lineage>
        <taxon>Eukaryota</taxon>
        <taxon>Sar</taxon>
        <taxon>Alveolata</taxon>
        <taxon>Dinophyceae</taxon>
        <taxon>Suessiales</taxon>
        <taxon>Suessiaceae</taxon>
        <taxon>Polarella</taxon>
    </lineage>
</organism>
<evidence type="ECO:0008006" key="4">
    <source>
        <dbReference type="Google" id="ProtNLM"/>
    </source>
</evidence>
<comment type="caution">
    <text evidence="2">The sequence shown here is derived from an EMBL/GenBank/DDBJ whole genome shotgun (WGS) entry which is preliminary data.</text>
</comment>